<comment type="caution">
    <text evidence="1">The sequence shown here is derived from an EMBL/GenBank/DDBJ whole genome shotgun (WGS) entry which is preliminary data.</text>
</comment>
<keyword evidence="2" id="KW-1185">Reference proteome</keyword>
<sequence length="457" mass="53144">MSNNAKTPLYEAIIKTLNTIELNKELPTNQDYKNLIEESILSSVSPSEKSIIFSDIINTSELIFTLQEILLNKTSWSSYLILISHIIPPEDIINKLFKNITIPEELLDQCCQDIINYIPHEISDHYQKRYGTDLLDISQIINDDSIEHIGRQLAYHNDLLPDIIPSEIKTSVRILSAFNTIALSQLLSNSINTIKIYYLSSCIHQESIISLMKLLDSLYVSRVLLFYCINSISNPRKNTSLNNDDFIVELFELIYANNDLNYWVTYVNTYPCRFPNIQSALGKALAIINEPVALDFYIDSIKLHCNDLEYTRVNSRECVRDCLSNFKLHSSTQIQFYCWEKSFNTWVDWSFSEETSEHIFSISSSEIDYPVIQYFLNVMKSNELQDYIDKKQEILTSIDNIWHDSKSTLISHYYRCVSMLQLPYHAREALKRPNQEIDLSKKFEVVHSKYEKLLLGI</sequence>
<evidence type="ECO:0000313" key="1">
    <source>
        <dbReference type="EMBL" id="RKR54231.1"/>
    </source>
</evidence>
<dbReference type="RefSeq" id="WP_120816763.1">
    <property type="nucleotide sequence ID" value="NZ_RBIZ01000004.1"/>
</dbReference>
<proteinExistence type="predicted"/>
<dbReference type="EMBL" id="RBIZ01000004">
    <property type="protein sequence ID" value="RKR54231.1"/>
    <property type="molecule type" value="Genomic_DNA"/>
</dbReference>
<reference evidence="1 2" key="1">
    <citation type="submission" date="2018-10" db="EMBL/GenBank/DDBJ databases">
        <title>Genomic Encyclopedia of Type Strains, Phase IV (KMG-IV): sequencing the most valuable type-strain genomes for metagenomic binning, comparative biology and taxonomic classification.</title>
        <authorList>
            <person name="Goeker M."/>
        </authorList>
    </citation>
    <scope>NUCLEOTIDE SEQUENCE [LARGE SCALE GENOMIC DNA]</scope>
    <source>
        <strain evidence="1 2">DSM 5079</strain>
    </source>
</reference>
<organism evidence="1 2">
    <name type="scientific">Yokenella regensburgei</name>
    <dbReference type="NCBI Taxonomy" id="158877"/>
    <lineage>
        <taxon>Bacteria</taxon>
        <taxon>Pseudomonadati</taxon>
        <taxon>Pseudomonadota</taxon>
        <taxon>Gammaproteobacteria</taxon>
        <taxon>Enterobacterales</taxon>
        <taxon>Enterobacteriaceae</taxon>
        <taxon>Yokenella</taxon>
    </lineage>
</organism>
<name>A0ABX9RWD9_9ENTR</name>
<gene>
    <name evidence="1" type="ORF">C7387_2377</name>
</gene>
<accession>A0ABX9RWD9</accession>
<dbReference type="GeneID" id="66904388"/>
<protein>
    <submittedName>
        <fullName evidence="1">Uncharacterized protein</fullName>
    </submittedName>
</protein>
<dbReference type="Proteomes" id="UP000267341">
    <property type="component" value="Unassembled WGS sequence"/>
</dbReference>
<evidence type="ECO:0000313" key="2">
    <source>
        <dbReference type="Proteomes" id="UP000267341"/>
    </source>
</evidence>